<evidence type="ECO:0000256" key="3">
    <source>
        <dbReference type="ARBA" id="ARBA00023125"/>
    </source>
</evidence>
<dbReference type="GO" id="GO:0006351">
    <property type="term" value="P:DNA-templated transcription"/>
    <property type="evidence" value="ECO:0007669"/>
    <property type="project" value="TreeGrafter"/>
</dbReference>
<evidence type="ECO:0000259" key="5">
    <source>
        <dbReference type="PROSITE" id="PS50931"/>
    </source>
</evidence>
<evidence type="ECO:0000313" key="7">
    <source>
        <dbReference type="Proteomes" id="UP000030081"/>
    </source>
</evidence>
<dbReference type="SUPFAM" id="SSF53850">
    <property type="entry name" value="Periplasmic binding protein-like II"/>
    <property type="match status" value="1"/>
</dbReference>
<keyword evidence="3" id="KW-0238">DNA-binding</keyword>
<dbReference type="PROSITE" id="PS50931">
    <property type="entry name" value="HTH_LYSR"/>
    <property type="match status" value="1"/>
</dbReference>
<dbReference type="SUPFAM" id="SSF46785">
    <property type="entry name" value="Winged helix' DNA-binding domain"/>
    <property type="match status" value="1"/>
</dbReference>
<evidence type="ECO:0000256" key="4">
    <source>
        <dbReference type="ARBA" id="ARBA00023163"/>
    </source>
</evidence>
<dbReference type="FunFam" id="1.10.10.10:FF:000001">
    <property type="entry name" value="LysR family transcriptional regulator"/>
    <property type="match status" value="1"/>
</dbReference>
<dbReference type="GO" id="GO:0003700">
    <property type="term" value="F:DNA-binding transcription factor activity"/>
    <property type="evidence" value="ECO:0007669"/>
    <property type="project" value="InterPro"/>
</dbReference>
<feature type="domain" description="HTH lysR-type" evidence="5">
    <location>
        <begin position="1"/>
        <end position="58"/>
    </location>
</feature>
<keyword evidence="4" id="KW-0804">Transcription</keyword>
<keyword evidence="2" id="KW-0805">Transcription regulation</keyword>
<reference evidence="6 7" key="1">
    <citation type="submission" date="2014-10" db="EMBL/GenBank/DDBJ databases">
        <title>The Complete Genome Sequence for the Shellfish Pathogen Vibrio coralliilyticus RE98 Isolated from a Shellfish Hatchery.</title>
        <authorList>
            <person name="Richards G.P."/>
            <person name="Bono J.L."/>
            <person name="Watson M.A."/>
            <person name="Needleman D.S."/>
        </authorList>
    </citation>
    <scope>NUCLEOTIDE SEQUENCE [LARGE SCALE GENOMIC DNA]</scope>
    <source>
        <strain evidence="6 7">RE98</strain>
    </source>
</reference>
<dbReference type="Proteomes" id="UP000030081">
    <property type="component" value="Chromosome 2"/>
</dbReference>
<protein>
    <submittedName>
        <fullName evidence="6">LysR family transcriptional regulator</fullName>
    </submittedName>
</protein>
<name>A0AAN0SGA1_9VIBR</name>
<keyword evidence="7" id="KW-1185">Reference proteome</keyword>
<accession>A0AAN0SGA1</accession>
<dbReference type="GO" id="GO:0043565">
    <property type="term" value="F:sequence-specific DNA binding"/>
    <property type="evidence" value="ECO:0007669"/>
    <property type="project" value="TreeGrafter"/>
</dbReference>
<dbReference type="InterPro" id="IPR005119">
    <property type="entry name" value="LysR_subst-bd"/>
</dbReference>
<dbReference type="EMBL" id="CP009618">
    <property type="protein sequence ID" value="AIW20741.1"/>
    <property type="molecule type" value="Genomic_DNA"/>
</dbReference>
<dbReference type="AlphaFoldDB" id="A0AAN0SGA1"/>
<dbReference type="Gene3D" id="1.10.10.10">
    <property type="entry name" value="Winged helix-like DNA-binding domain superfamily/Winged helix DNA-binding domain"/>
    <property type="match status" value="1"/>
</dbReference>
<dbReference type="Gene3D" id="3.40.190.290">
    <property type="match status" value="1"/>
</dbReference>
<dbReference type="PANTHER" id="PTHR30537">
    <property type="entry name" value="HTH-TYPE TRANSCRIPTIONAL REGULATOR"/>
    <property type="match status" value="1"/>
</dbReference>
<sequence>MLPSQLPLFICAAQEGSFSAAGRKLGISAAAVSKGVAALEKQTSVRLFHRNTRQFSLTEDGANLYRRVAPLLSELEESIDGLTEQNRNPSGKLKVNLPDGFGRKFVMPYIGEFLNLYPDIELDIVLSDRVLDVIDEGFDVSIGNQINEDSRLVARVIYRMQSGLFASKVYVEKVGMPTSIDELSEHNAIIYRPLSSGRVFTWPLRDISIKGSDEYIQFTPKGNITLSNISSAKALLLQNVGIAYMGKWHVEDEIAKGEVVPILEAAWTNAKPVWIYYSSRENLPKRTRLFIDFIVSKLSI</sequence>
<dbReference type="CDD" id="cd08422">
    <property type="entry name" value="PBP2_CrgA_like"/>
    <property type="match status" value="1"/>
</dbReference>
<dbReference type="InterPro" id="IPR036388">
    <property type="entry name" value="WH-like_DNA-bd_sf"/>
</dbReference>
<dbReference type="Pfam" id="PF00126">
    <property type="entry name" value="HTH_1"/>
    <property type="match status" value="1"/>
</dbReference>
<proteinExistence type="inferred from homology"/>
<dbReference type="RefSeq" id="WP_043009805.1">
    <property type="nucleotide sequence ID" value="NZ_CP009618.1"/>
</dbReference>
<dbReference type="KEGG" id="vcy:IX92_16920"/>
<dbReference type="InterPro" id="IPR036390">
    <property type="entry name" value="WH_DNA-bd_sf"/>
</dbReference>
<evidence type="ECO:0000313" key="6">
    <source>
        <dbReference type="EMBL" id="AIW20741.1"/>
    </source>
</evidence>
<dbReference type="Pfam" id="PF03466">
    <property type="entry name" value="LysR_substrate"/>
    <property type="match status" value="1"/>
</dbReference>
<dbReference type="InterPro" id="IPR000847">
    <property type="entry name" value="LysR_HTH_N"/>
</dbReference>
<comment type="similarity">
    <text evidence="1">Belongs to the LysR transcriptional regulatory family.</text>
</comment>
<gene>
    <name evidence="6" type="ORF">IX92_16920</name>
</gene>
<dbReference type="InterPro" id="IPR058163">
    <property type="entry name" value="LysR-type_TF_proteobact-type"/>
</dbReference>
<dbReference type="PANTHER" id="PTHR30537:SF72">
    <property type="entry name" value="LYSR FAMILY TRANSCRIPTIONAL REGULATOR"/>
    <property type="match status" value="1"/>
</dbReference>
<evidence type="ECO:0000256" key="2">
    <source>
        <dbReference type="ARBA" id="ARBA00023015"/>
    </source>
</evidence>
<organism evidence="6 7">
    <name type="scientific">Vibrio coralliilyticus</name>
    <dbReference type="NCBI Taxonomy" id="190893"/>
    <lineage>
        <taxon>Bacteria</taxon>
        <taxon>Pseudomonadati</taxon>
        <taxon>Pseudomonadota</taxon>
        <taxon>Gammaproteobacteria</taxon>
        <taxon>Vibrionales</taxon>
        <taxon>Vibrionaceae</taxon>
        <taxon>Vibrio</taxon>
    </lineage>
</organism>
<evidence type="ECO:0000256" key="1">
    <source>
        <dbReference type="ARBA" id="ARBA00009437"/>
    </source>
</evidence>